<keyword evidence="1" id="KW-1133">Transmembrane helix</keyword>
<dbReference type="AlphaFoldDB" id="A0A090GH34"/>
<protein>
    <submittedName>
        <fullName evidence="5">Uncharacterized protein</fullName>
    </submittedName>
</protein>
<organism evidence="5 7">
    <name type="scientific">Mesorhizobium plurifarium</name>
    <dbReference type="NCBI Taxonomy" id="69974"/>
    <lineage>
        <taxon>Bacteria</taxon>
        <taxon>Pseudomonadati</taxon>
        <taxon>Pseudomonadota</taxon>
        <taxon>Alphaproteobacteria</taxon>
        <taxon>Hyphomicrobiales</taxon>
        <taxon>Phyllobacteriaceae</taxon>
        <taxon>Mesorhizobium</taxon>
    </lineage>
</organism>
<keyword evidence="1" id="KW-0812">Transmembrane</keyword>
<dbReference type="EMBL" id="CCNB01000003">
    <property type="protein sequence ID" value="CDX18678.1"/>
    <property type="molecule type" value="Genomic_DNA"/>
</dbReference>
<sequence length="40" mass="4330">MTNRLFEVLARRRSWLDRVALGLLVFLATLVAALMGGAGA</sequence>
<evidence type="ECO:0000313" key="3">
    <source>
        <dbReference type="EMBL" id="CDX21775.1"/>
    </source>
</evidence>
<evidence type="ECO:0000313" key="4">
    <source>
        <dbReference type="EMBL" id="CDX56935.1"/>
    </source>
</evidence>
<keyword evidence="1" id="KW-0472">Membrane</keyword>
<evidence type="ECO:0000313" key="7">
    <source>
        <dbReference type="Proteomes" id="UP000046122"/>
    </source>
</evidence>
<reference evidence="6" key="4">
    <citation type="submission" date="2014-08" db="EMBL/GenBank/DDBJ databases">
        <authorList>
            <person name="Moulin L."/>
        </authorList>
    </citation>
    <scope>NUCLEOTIDE SEQUENCE [LARGE SCALE GENOMIC DNA]</scope>
</reference>
<dbReference type="Proteomes" id="UP000182888">
    <property type="component" value="Unassembled WGS sequence"/>
</dbReference>
<name>A0A090GH34_MESPL</name>
<dbReference type="Proteomes" id="UP000045285">
    <property type="component" value="Unassembled WGS sequence"/>
</dbReference>
<evidence type="ECO:0000313" key="5">
    <source>
        <dbReference type="EMBL" id="CDX62192.1"/>
    </source>
</evidence>
<proteinExistence type="predicted"/>
<dbReference type="EMBL" id="CCMZ01000032">
    <property type="protein sequence ID" value="CDX21775.1"/>
    <property type="molecule type" value="Genomic_DNA"/>
</dbReference>
<evidence type="ECO:0000313" key="8">
    <source>
        <dbReference type="Proteomes" id="UP000046373"/>
    </source>
</evidence>
<dbReference type="Proteomes" id="UP000046373">
    <property type="component" value="Unassembled WGS sequence"/>
</dbReference>
<evidence type="ECO:0000313" key="9">
    <source>
        <dbReference type="Proteomes" id="UP000182888"/>
    </source>
</evidence>
<dbReference type="EMBL" id="CCNE01000065">
    <property type="protein sequence ID" value="CDX62192.1"/>
    <property type="molecule type" value="Genomic_DNA"/>
</dbReference>
<dbReference type="Proteomes" id="UP000046122">
    <property type="component" value="Unassembled WGS sequence"/>
</dbReference>
<evidence type="ECO:0000313" key="6">
    <source>
        <dbReference type="Proteomes" id="UP000045285"/>
    </source>
</evidence>
<feature type="transmembrane region" description="Helical" evidence="1">
    <location>
        <begin position="20"/>
        <end position="39"/>
    </location>
</feature>
<reference evidence="9" key="2">
    <citation type="submission" date="2014-08" db="EMBL/GenBank/DDBJ databases">
        <authorList>
            <person name="Edwards T."/>
        </authorList>
    </citation>
    <scope>NUCLEOTIDE SEQUENCE [LARGE SCALE GENOMIC DNA]</scope>
</reference>
<evidence type="ECO:0000313" key="2">
    <source>
        <dbReference type="EMBL" id="CDX18678.1"/>
    </source>
</evidence>
<accession>A0A090GH34</accession>
<reference evidence="4" key="1">
    <citation type="submission" date="2014-08" db="EMBL/GenBank/DDBJ databases">
        <title>DNA barcoding of Bradysia (Diptera: Sciaridae) for detection of the immature stages on agricultural crops.</title>
        <authorList>
            <person name="Shin S."/>
            <person name="Jung S."/>
            <person name="Heller K."/>
            <person name="Menzel F."/>
            <person name="Hong T.-K."/>
            <person name="Lee H."/>
            <person name="Lee S."/>
        </authorList>
    </citation>
    <scope>NUCLEOTIDE SEQUENCE</scope>
</reference>
<gene>
    <name evidence="4" type="ORF">MPL1032_20804</name>
    <name evidence="3" type="ORF">MPL3356_380127</name>
    <name evidence="5" type="ORF">MPL3365_70296</name>
    <name evidence="2" type="ORF">MPLDJ20_110195</name>
</gene>
<dbReference type="EMBL" id="CCND01000012">
    <property type="protein sequence ID" value="CDX56935.1"/>
    <property type="molecule type" value="Genomic_DNA"/>
</dbReference>
<keyword evidence="6" id="KW-1185">Reference proteome</keyword>
<reference evidence="7 8" key="3">
    <citation type="submission" date="2014-08" db="EMBL/GenBank/DDBJ databases">
        <authorList>
            <person name="Moulin Lionel"/>
        </authorList>
    </citation>
    <scope>NUCLEOTIDE SEQUENCE [LARGE SCALE GENOMIC DNA]</scope>
</reference>
<evidence type="ECO:0000256" key="1">
    <source>
        <dbReference type="SAM" id="Phobius"/>
    </source>
</evidence>